<reference evidence="1 2" key="1">
    <citation type="submission" date="2016-12" db="EMBL/GenBank/DDBJ databases">
        <authorList>
            <person name="Song W.-J."/>
            <person name="Kurnit D.M."/>
        </authorList>
    </citation>
    <scope>NUCLEOTIDE SEQUENCE [LARGE SCALE GENOMIC DNA]</scope>
    <source>
        <strain evidence="1 2">DSM 19599</strain>
    </source>
</reference>
<dbReference type="EMBL" id="FRXO01000005">
    <property type="protein sequence ID" value="SHO66228.1"/>
    <property type="molecule type" value="Genomic_DNA"/>
</dbReference>
<dbReference type="AlphaFoldDB" id="A0A1M7ZMV0"/>
<accession>A0A1M7ZMV0</accession>
<keyword evidence="2" id="KW-1185">Reference proteome</keyword>
<dbReference type="RefSeq" id="WP_073629811.1">
    <property type="nucleotide sequence ID" value="NZ_FRXO01000005.1"/>
</dbReference>
<dbReference type="NCBIfam" id="TIGR01563">
    <property type="entry name" value="gp16_SPP1"/>
    <property type="match status" value="1"/>
</dbReference>
<evidence type="ECO:0000313" key="2">
    <source>
        <dbReference type="Proteomes" id="UP000186406"/>
    </source>
</evidence>
<dbReference type="OrthoDB" id="7570189at2"/>
<name>A0A1M7ZMV0_9HYPH</name>
<organism evidence="1 2">
    <name type="scientific">Pseudoxanthobacter soli DSM 19599</name>
    <dbReference type="NCBI Taxonomy" id="1123029"/>
    <lineage>
        <taxon>Bacteria</taxon>
        <taxon>Pseudomonadati</taxon>
        <taxon>Pseudomonadota</taxon>
        <taxon>Alphaproteobacteria</taxon>
        <taxon>Hyphomicrobiales</taxon>
        <taxon>Segnochrobactraceae</taxon>
        <taxon>Pseudoxanthobacter</taxon>
    </lineage>
</organism>
<dbReference type="InterPro" id="IPR008767">
    <property type="entry name" value="Phage_SPP1_head-tail_adaptor"/>
</dbReference>
<dbReference type="Pfam" id="PF05521">
    <property type="entry name" value="Phage_HCP"/>
    <property type="match status" value="1"/>
</dbReference>
<proteinExistence type="predicted"/>
<dbReference type="STRING" id="1123029.SAMN02745172_02883"/>
<dbReference type="Gene3D" id="2.40.10.270">
    <property type="entry name" value="Bacteriophage SPP1 head-tail adaptor protein"/>
    <property type="match status" value="1"/>
</dbReference>
<dbReference type="Proteomes" id="UP000186406">
    <property type="component" value="Unassembled WGS sequence"/>
</dbReference>
<dbReference type="InterPro" id="IPR038666">
    <property type="entry name" value="SSP1_head-tail_sf"/>
</dbReference>
<protein>
    <submittedName>
        <fullName evidence="1">Phage head-tail adaptor, putative, SPP1 family</fullName>
    </submittedName>
</protein>
<evidence type="ECO:0000313" key="1">
    <source>
        <dbReference type="EMBL" id="SHO66228.1"/>
    </source>
</evidence>
<gene>
    <name evidence="1" type="ORF">SAMN02745172_02883</name>
</gene>
<sequence length="108" mass="11621">MTAIGRLSQRLVLERPVAVGDGAGGRVETFAALGEVWAEIVPAGAAEREIAGRLDGVASHRIAIRHRGDVRGGMRFVAADGRVFRILATFDADGRRRRLVCVAEEEGR</sequence>